<evidence type="ECO:0000256" key="6">
    <source>
        <dbReference type="SAM" id="MobiDB-lite"/>
    </source>
</evidence>
<evidence type="ECO:0000313" key="8">
    <source>
        <dbReference type="Proteomes" id="UP000007879"/>
    </source>
</evidence>
<dbReference type="eggNOG" id="KOG3681">
    <property type="taxonomic scope" value="Eukaryota"/>
</dbReference>
<keyword evidence="5" id="KW-0009">Actin-binding</keyword>
<dbReference type="PRINTS" id="PR00806">
    <property type="entry name" value="VINCULIN"/>
</dbReference>
<feature type="compositionally biased region" description="Pro residues" evidence="6">
    <location>
        <begin position="626"/>
        <end position="664"/>
    </location>
</feature>
<sequence>MPYVFHTKVIQSILDPVAQQVSQLVILHEEAEKGRIVSDLVQPVTAVKAAVDNLVEVGRQTLKSAKDEKVHTDMPPTFEAIESACTLLLQAAKGLSQEEQTPTDKKKLLDGSRGILQGVSHLLLVYDQYEVRKIIKTCEGVIDYIKVAEIVQSMEELLQFTKNLSPAITNMTKQVDGRREDLTNASHAAILEDESEQVKKGLPLLLSAMKAFVTIKRDGRKGAEDAQENRNYIVGAITDSIREIIRVLQLTSPTEELGPLAGAGDEGAWGAPPGSIAAKVIQAKELLEETGKSTETDEAGIMAVSSVTSEARILAQAFSPEKRAEIEKICDEIDTLAAGLAALQARGEGSSAEAKALAAAISQKLDVLEKALKTSTTANIVTEFKDPLRPLQNLTEAAQAAVGTPGRDEKFATRVSEFDKASIRMAETAHDFAKSGGVMDKKTANDIISTSGKAKALAPQVVHAARMLFNNPDNEVTKEHYGQIKDDYQGEVLKLQKLVDGAVDPVEFVSLSDEQIKREVEEAKAAIKAGDPQKAFNHVSNAARLANRVAQMAKSEMANTEDPAYSQELQRVADNVTSSIAPMVQAARAAIQQPASEVALAQFSQKAEKLSKEVREVYSVLDNHYNPPPPPSPPPPPTPPPPEEPPSRPPPPEDTAPERPPPPMEEIDEMEQEAPLQSSNPIAFAAHHLHQEAKQWDDQDNNMVAAAKRMARMMMKMSKFARGEEGEIKTKADFIKMARLIAKESEEVVKLAKQVANACTDKRMKRTLLQVVDALPTIGTQLKIIATVKATRQGGDDPEADKEATEMLTDNAQNLMKAVSEVLYATEAAAIRVPPEIRSTLSGVTWVKKGKSKAS</sequence>
<evidence type="ECO:0000256" key="5">
    <source>
        <dbReference type="ARBA" id="ARBA00023203"/>
    </source>
</evidence>
<dbReference type="SMR" id="A0A1X7VVI7"/>
<dbReference type="GO" id="GO:0051015">
    <property type="term" value="F:actin filament binding"/>
    <property type="evidence" value="ECO:0007669"/>
    <property type="project" value="InterPro"/>
</dbReference>
<dbReference type="FunCoup" id="A0A1X7VVI7">
    <property type="interactions" value="682"/>
</dbReference>
<evidence type="ECO:0000256" key="4">
    <source>
        <dbReference type="ARBA" id="ARBA00022490"/>
    </source>
</evidence>
<name>A0A1X7VVI7_AMPQE</name>
<dbReference type="InterPro" id="IPR017997">
    <property type="entry name" value="Vinculin"/>
</dbReference>
<comment type="subcellular location">
    <subcellularLocation>
        <location evidence="1">Cytoplasm</location>
    </subcellularLocation>
</comment>
<feature type="region of interest" description="Disordered" evidence="6">
    <location>
        <begin position="621"/>
        <end position="675"/>
    </location>
</feature>
<dbReference type="OMA" id="ANNLCEL"/>
<evidence type="ECO:0000256" key="2">
    <source>
        <dbReference type="ARBA" id="ARBA00008376"/>
    </source>
</evidence>
<dbReference type="InterPro" id="IPR036723">
    <property type="entry name" value="Alpha-catenin/vinculin-like_sf"/>
</dbReference>
<dbReference type="OrthoDB" id="29742at2759"/>
<dbReference type="STRING" id="400682.A0A1X7VVI7"/>
<protein>
    <recommendedName>
        <fullName evidence="3">Vinculin</fullName>
    </recommendedName>
</protein>
<accession>A0A1X7VVI7</accession>
<gene>
    <name evidence="7" type="primary">100634503</name>
</gene>
<proteinExistence type="inferred from homology"/>
<dbReference type="InParanoid" id="A0A1X7VVI7"/>
<keyword evidence="4" id="KW-0963">Cytoplasm</keyword>
<organism evidence="7">
    <name type="scientific">Amphimedon queenslandica</name>
    <name type="common">Sponge</name>
    <dbReference type="NCBI Taxonomy" id="400682"/>
    <lineage>
        <taxon>Eukaryota</taxon>
        <taxon>Metazoa</taxon>
        <taxon>Porifera</taxon>
        <taxon>Demospongiae</taxon>
        <taxon>Heteroscleromorpha</taxon>
        <taxon>Haplosclerida</taxon>
        <taxon>Niphatidae</taxon>
        <taxon>Amphimedon</taxon>
    </lineage>
</organism>
<dbReference type="PANTHER" id="PTHR46180">
    <property type="entry name" value="VINCULIN"/>
    <property type="match status" value="1"/>
</dbReference>
<comment type="similarity">
    <text evidence="2">Belongs to the vinculin/alpha-catenin family.</text>
</comment>
<dbReference type="KEGG" id="aqu:100634503"/>
<evidence type="ECO:0000313" key="7">
    <source>
        <dbReference type="EnsemblMetazoa" id="Aqu2.1.44113_001"/>
    </source>
</evidence>
<dbReference type="EnsemblMetazoa" id="Aqu2.1.44113_001">
    <property type="protein sequence ID" value="Aqu2.1.44113_001"/>
    <property type="gene ID" value="Aqu2.1.44113"/>
</dbReference>
<dbReference type="EnsemblMetazoa" id="XM_003382391.3">
    <property type="protein sequence ID" value="XP_003382439.1"/>
    <property type="gene ID" value="LOC100634503"/>
</dbReference>
<dbReference type="GO" id="GO:0005737">
    <property type="term" value="C:cytoplasm"/>
    <property type="evidence" value="ECO:0007669"/>
    <property type="project" value="UniProtKB-SubCell"/>
</dbReference>
<dbReference type="AlphaFoldDB" id="A0A1X7VVI7"/>
<evidence type="ECO:0000256" key="1">
    <source>
        <dbReference type="ARBA" id="ARBA00004496"/>
    </source>
</evidence>
<dbReference type="Pfam" id="PF01044">
    <property type="entry name" value="Vinculin"/>
    <property type="match status" value="2"/>
</dbReference>
<dbReference type="GO" id="GO:0007155">
    <property type="term" value="P:cell adhesion"/>
    <property type="evidence" value="ECO:0007669"/>
    <property type="project" value="InterPro"/>
</dbReference>
<dbReference type="Gene3D" id="1.20.120.810">
    <property type="entry name" value="Vinculin, Vh2 four-helix bundle"/>
    <property type="match status" value="2"/>
</dbReference>
<dbReference type="Proteomes" id="UP000007879">
    <property type="component" value="Unassembled WGS sequence"/>
</dbReference>
<reference evidence="7" key="2">
    <citation type="submission" date="2017-05" db="UniProtKB">
        <authorList>
            <consortium name="EnsemblMetazoa"/>
        </authorList>
    </citation>
    <scope>IDENTIFICATION</scope>
</reference>
<evidence type="ECO:0000256" key="3">
    <source>
        <dbReference type="ARBA" id="ARBA00014125"/>
    </source>
</evidence>
<dbReference type="InterPro" id="IPR006077">
    <property type="entry name" value="Vinculin/catenin"/>
</dbReference>
<dbReference type="Gene3D" id="1.20.120.230">
    <property type="entry name" value="Alpha-catenin/vinculin-like"/>
    <property type="match status" value="2"/>
</dbReference>
<reference evidence="8" key="1">
    <citation type="journal article" date="2010" name="Nature">
        <title>The Amphimedon queenslandica genome and the evolution of animal complexity.</title>
        <authorList>
            <person name="Srivastava M."/>
            <person name="Simakov O."/>
            <person name="Chapman J."/>
            <person name="Fahey B."/>
            <person name="Gauthier M.E."/>
            <person name="Mitros T."/>
            <person name="Richards G.S."/>
            <person name="Conaco C."/>
            <person name="Dacre M."/>
            <person name="Hellsten U."/>
            <person name="Larroux C."/>
            <person name="Putnam N.H."/>
            <person name="Stanke M."/>
            <person name="Adamska M."/>
            <person name="Darling A."/>
            <person name="Degnan S.M."/>
            <person name="Oakley T.H."/>
            <person name="Plachetzki D.C."/>
            <person name="Zhai Y."/>
            <person name="Adamski M."/>
            <person name="Calcino A."/>
            <person name="Cummins S.F."/>
            <person name="Goodstein D.M."/>
            <person name="Harris C."/>
            <person name="Jackson D.J."/>
            <person name="Leys S.P."/>
            <person name="Shu S."/>
            <person name="Woodcroft B.J."/>
            <person name="Vervoort M."/>
            <person name="Kosik K.S."/>
            <person name="Manning G."/>
            <person name="Degnan B.M."/>
            <person name="Rokhsar D.S."/>
        </authorList>
    </citation>
    <scope>NUCLEOTIDE SEQUENCE [LARGE SCALE GENOMIC DNA]</scope>
</reference>
<keyword evidence="8" id="KW-1185">Reference proteome</keyword>
<dbReference type="SUPFAM" id="SSF47220">
    <property type="entry name" value="alpha-catenin/vinculin-like"/>
    <property type="match status" value="5"/>
</dbReference>